<reference evidence="1 2" key="1">
    <citation type="submission" date="2016-11" db="EMBL/GenBank/DDBJ databases">
        <authorList>
            <person name="Jaros S."/>
            <person name="Januszkiewicz K."/>
            <person name="Wedrychowicz H."/>
        </authorList>
    </citation>
    <scope>NUCLEOTIDE SEQUENCE [LARGE SCALE GENOMIC DNA]</scope>
    <source>
        <strain evidence="1 2">DSM 43832</strain>
    </source>
</reference>
<protein>
    <submittedName>
        <fullName evidence="1">Uncharacterized protein family (UPF0158)</fullName>
    </submittedName>
</protein>
<dbReference type="STRING" id="1848.SAMN05443637_112133"/>
<dbReference type="AlphaFoldDB" id="A0A1M6VI63"/>
<dbReference type="RefSeq" id="WP_073458013.1">
    <property type="nucleotide sequence ID" value="NZ_CALGVN010000021.1"/>
</dbReference>
<dbReference type="OrthoDB" id="9816539at2"/>
<keyword evidence="2" id="KW-1185">Reference proteome</keyword>
<proteinExistence type="predicted"/>
<dbReference type="Pfam" id="PF03682">
    <property type="entry name" value="UPF0158"/>
    <property type="match status" value="1"/>
</dbReference>
<dbReference type="InterPro" id="IPR005361">
    <property type="entry name" value="UPF0158"/>
</dbReference>
<organism evidence="1 2">
    <name type="scientific">Pseudonocardia thermophila</name>
    <dbReference type="NCBI Taxonomy" id="1848"/>
    <lineage>
        <taxon>Bacteria</taxon>
        <taxon>Bacillati</taxon>
        <taxon>Actinomycetota</taxon>
        <taxon>Actinomycetes</taxon>
        <taxon>Pseudonocardiales</taxon>
        <taxon>Pseudonocardiaceae</taxon>
        <taxon>Pseudonocardia</taxon>
    </lineage>
</organism>
<dbReference type="EMBL" id="FRAP01000012">
    <property type="protein sequence ID" value="SHK81045.1"/>
    <property type="molecule type" value="Genomic_DNA"/>
</dbReference>
<accession>A0A1M6VI63</accession>
<dbReference type="Proteomes" id="UP000184363">
    <property type="component" value="Unassembled WGS sequence"/>
</dbReference>
<name>A0A1M6VI63_PSETH</name>
<evidence type="ECO:0000313" key="1">
    <source>
        <dbReference type="EMBL" id="SHK81045.1"/>
    </source>
</evidence>
<evidence type="ECO:0000313" key="2">
    <source>
        <dbReference type="Proteomes" id="UP000184363"/>
    </source>
</evidence>
<gene>
    <name evidence="1" type="ORF">SAMN05443637_112133</name>
</gene>
<sequence length="255" mass="28384">MLEPAAVDLGALAQALDDRTNGRSWWIDRHSGAIRSLTRGGDPEAPEELAAVGWVRIRRTESRESYRDMADFVASVHRRRAADLLDRAINGPGAFRRFKDTLVEFPDLRDAWFRFRDARGRRRALAWLVNEGLMDPLVADRAAAEHPDPTGDDADLAAAVAVDLSILYGDRLDRVLVVGPWAQSDLPEIPALDLVVVLCAMQSPWAELDRMDELLWRHSVRSGIALTALPVRVGELEQAQTARLRRAAAEAVRIV</sequence>